<gene>
    <name evidence="1" type="ORF">SMN809_LOCUS84870</name>
</gene>
<sequence>MSSEEASTEDSVDSFSE</sequence>
<protein>
    <submittedName>
        <fullName evidence="1">Uncharacterized protein</fullName>
    </submittedName>
</protein>
<reference evidence="1" key="1">
    <citation type="submission" date="2021-02" db="EMBL/GenBank/DDBJ databases">
        <authorList>
            <person name="Nowell W R."/>
        </authorList>
    </citation>
    <scope>NUCLEOTIDE SEQUENCE</scope>
</reference>
<accession>A0A8S3KA00</accession>
<evidence type="ECO:0000313" key="2">
    <source>
        <dbReference type="Proteomes" id="UP000676336"/>
    </source>
</evidence>
<feature type="non-terminal residue" evidence="1">
    <location>
        <position position="17"/>
    </location>
</feature>
<comment type="caution">
    <text evidence="1">The sequence shown here is derived from an EMBL/GenBank/DDBJ whole genome shotgun (WGS) entry which is preliminary data.</text>
</comment>
<dbReference type="EMBL" id="CAJOBI010361992">
    <property type="protein sequence ID" value="CAF5226610.1"/>
    <property type="molecule type" value="Genomic_DNA"/>
</dbReference>
<dbReference type="AlphaFoldDB" id="A0A8S3KA00"/>
<proteinExistence type="predicted"/>
<dbReference type="Proteomes" id="UP000676336">
    <property type="component" value="Unassembled WGS sequence"/>
</dbReference>
<name>A0A8S3KA00_9BILA</name>
<evidence type="ECO:0000313" key="1">
    <source>
        <dbReference type="EMBL" id="CAF5226610.1"/>
    </source>
</evidence>
<organism evidence="1 2">
    <name type="scientific">Rotaria magnacalcarata</name>
    <dbReference type="NCBI Taxonomy" id="392030"/>
    <lineage>
        <taxon>Eukaryota</taxon>
        <taxon>Metazoa</taxon>
        <taxon>Spiralia</taxon>
        <taxon>Gnathifera</taxon>
        <taxon>Rotifera</taxon>
        <taxon>Eurotatoria</taxon>
        <taxon>Bdelloidea</taxon>
        <taxon>Philodinida</taxon>
        <taxon>Philodinidae</taxon>
        <taxon>Rotaria</taxon>
    </lineage>
</organism>